<organism evidence="2 3">
    <name type="scientific">Mycolicibacterium doricum</name>
    <dbReference type="NCBI Taxonomy" id="126673"/>
    <lineage>
        <taxon>Bacteria</taxon>
        <taxon>Bacillati</taxon>
        <taxon>Actinomycetota</taxon>
        <taxon>Actinomycetes</taxon>
        <taxon>Mycobacteriales</taxon>
        <taxon>Mycobacteriaceae</taxon>
        <taxon>Mycolicibacterium</taxon>
    </lineage>
</organism>
<accession>A0A7I7VR05</accession>
<gene>
    <name evidence="2" type="ORF">MDOR_09740</name>
</gene>
<name>A0A7I7VR05_9MYCO</name>
<dbReference type="EMBL" id="AP022605">
    <property type="protein sequence ID" value="BBZ06805.1"/>
    <property type="molecule type" value="Genomic_DNA"/>
</dbReference>
<evidence type="ECO:0000256" key="1">
    <source>
        <dbReference type="SAM" id="MobiDB-lite"/>
    </source>
</evidence>
<dbReference type="AlphaFoldDB" id="A0A7I7VR05"/>
<feature type="compositionally biased region" description="Polar residues" evidence="1">
    <location>
        <begin position="10"/>
        <end position="23"/>
    </location>
</feature>
<dbReference type="KEGG" id="mdr:MDOR_09740"/>
<proteinExistence type="predicted"/>
<protein>
    <submittedName>
        <fullName evidence="2">Uncharacterized protein</fullName>
    </submittedName>
</protein>
<sequence length="69" mass="7633">MLAASDRFANRTTPKFSGGSQQSHELDMAWRNPVGDTRRRRLPVPVRQVAPDAATYRPPTFGAVPDPGR</sequence>
<feature type="region of interest" description="Disordered" evidence="1">
    <location>
        <begin position="1"/>
        <end position="69"/>
    </location>
</feature>
<evidence type="ECO:0000313" key="2">
    <source>
        <dbReference type="EMBL" id="BBZ06805.1"/>
    </source>
</evidence>
<evidence type="ECO:0000313" key="3">
    <source>
        <dbReference type="Proteomes" id="UP000467201"/>
    </source>
</evidence>
<reference evidence="2 3" key="1">
    <citation type="journal article" date="2019" name="Emerg. Microbes Infect.">
        <title>Comprehensive subspecies identification of 175 nontuberculous mycobacteria species based on 7547 genomic profiles.</title>
        <authorList>
            <person name="Matsumoto Y."/>
            <person name="Kinjo T."/>
            <person name="Motooka D."/>
            <person name="Nabeya D."/>
            <person name="Jung N."/>
            <person name="Uechi K."/>
            <person name="Horii T."/>
            <person name="Iida T."/>
            <person name="Fujita J."/>
            <person name="Nakamura S."/>
        </authorList>
    </citation>
    <scope>NUCLEOTIDE SEQUENCE [LARGE SCALE GENOMIC DNA]</scope>
    <source>
        <strain evidence="2 3">JCM 12405</strain>
    </source>
</reference>
<dbReference type="Proteomes" id="UP000467201">
    <property type="component" value="Chromosome"/>
</dbReference>